<reference evidence="1" key="1">
    <citation type="journal article" date="2022" name="bioRxiv">
        <title>Population genetic analysis of Ophidiomyces ophidiicola, the causative agent of snake fungal disease, indicates recent introductions to the USA.</title>
        <authorList>
            <person name="Ladner J.T."/>
            <person name="Palmer J.M."/>
            <person name="Ettinger C.L."/>
            <person name="Stajich J.E."/>
            <person name="Farrell T.M."/>
            <person name="Glorioso B.M."/>
            <person name="Lawson B."/>
            <person name="Price S.J."/>
            <person name="Stengle A.G."/>
            <person name="Grear D.A."/>
            <person name="Lorch J.M."/>
        </authorList>
    </citation>
    <scope>NUCLEOTIDE SEQUENCE</scope>
    <source>
        <strain evidence="1">NWHC 24266-5</strain>
    </source>
</reference>
<dbReference type="EMBL" id="JALBCA010000062">
    <property type="protein sequence ID" value="KAI2385160.1"/>
    <property type="molecule type" value="Genomic_DNA"/>
</dbReference>
<gene>
    <name evidence="1" type="primary">UTR2</name>
    <name evidence="1" type="ORF">LOY88_004245</name>
</gene>
<evidence type="ECO:0000313" key="1">
    <source>
        <dbReference type="EMBL" id="KAI2385160.1"/>
    </source>
</evidence>
<accession>A0ACB8UUW4</accession>
<protein>
    <submittedName>
        <fullName evidence="1">Glycosidase CRH2</fullName>
    </submittedName>
</protein>
<proteinExistence type="predicted"/>
<comment type="caution">
    <text evidence="1">The sequence shown here is derived from an EMBL/GenBank/DDBJ whole genome shotgun (WGS) entry which is preliminary data.</text>
</comment>
<organism evidence="1">
    <name type="scientific">Ophidiomyces ophidiicola</name>
    <dbReference type="NCBI Taxonomy" id="1387563"/>
    <lineage>
        <taxon>Eukaryota</taxon>
        <taxon>Fungi</taxon>
        <taxon>Dikarya</taxon>
        <taxon>Ascomycota</taxon>
        <taxon>Pezizomycotina</taxon>
        <taxon>Eurotiomycetes</taxon>
        <taxon>Eurotiomycetidae</taxon>
        <taxon>Onygenales</taxon>
        <taxon>Onygenaceae</taxon>
        <taxon>Ophidiomyces</taxon>
    </lineage>
</organism>
<sequence length="446" mass="47412">MTRLLAYALALALSSQAVFAAPEKCNPGKKCPESSPCCSQYGECGSGAYCLGGCDAKSSFAIDSCVPAPACKSKKFTWDNLDSIVPNTKYLGDAEKADWVSSGQPLSNDGTLLLTMAPGTVGTLLAYNHYLWYGKVSARLKTSRGKGVVTAFILLSDVKDEVDFEFVGADLVTAQTNYYFQGVTDYTNGKNQSLSDTFSEYHTYEIDWTPDQITWGIDGKPVRVTKRSDTFNKTSNQYAFPQSPTRVQLSLWPAGLPSNQPGTINWGGGLVDWKHEDITRHGYYYATFDEVTIECYNPPKNTKTEGSKSYVLTDLKGTEDAFKITDQDTTLKSFLGNGRNMSADYPSASGSNKPAQSSHIAVIPGLTGAGPGADANRGQDGNNNNNNGGGSGGSPGNGGNSRPNPGDFSQGGSPSDKKSGASPQGEKVLTGSLFAVLVALVVLVAM</sequence>
<name>A0ACB8UUW4_9EURO</name>
<keyword evidence="1" id="KW-0326">Glycosidase</keyword>
<keyword evidence="1" id="KW-0378">Hydrolase</keyword>